<sequence length="96" mass="11311">MDTLQLRNFKDFLLLYNQISEMCFKKCANTFLSREITSDEDFCINNCAQKYIHANHKIMEIFMEVQPAMVRKRMEEINTTQAALEAQNQQAEQSPQ</sequence>
<evidence type="ECO:0000256" key="1">
    <source>
        <dbReference type="ARBA" id="ARBA00022448"/>
    </source>
</evidence>
<gene>
    <name evidence="11" type="primary">LOC105425038</name>
</gene>
<keyword evidence="1 8" id="KW-0813">Transport</keyword>
<dbReference type="OrthoDB" id="1551503at2759"/>
<dbReference type="GO" id="GO:0005743">
    <property type="term" value="C:mitochondrial inner membrane"/>
    <property type="evidence" value="ECO:0007669"/>
    <property type="project" value="UniProtKB-SubCell"/>
</dbReference>
<accession>A0A8N1S473</accession>
<evidence type="ECO:0000313" key="11">
    <source>
        <dbReference type="RefSeq" id="XP_025073531.1"/>
    </source>
</evidence>
<evidence type="ECO:0000256" key="4">
    <source>
        <dbReference type="ARBA" id="ARBA00022927"/>
    </source>
</evidence>
<dbReference type="KEGG" id="pbar:105425038"/>
<dbReference type="InterPro" id="IPR050673">
    <property type="entry name" value="Mito_inner_translocase_sub"/>
</dbReference>
<protein>
    <recommendedName>
        <fullName evidence="8">Mitochondrial import inner membrane translocase subunit</fullName>
    </recommendedName>
</protein>
<dbReference type="SUPFAM" id="SSF144122">
    <property type="entry name" value="Tim10-like"/>
    <property type="match status" value="1"/>
</dbReference>
<evidence type="ECO:0000256" key="3">
    <source>
        <dbReference type="ARBA" id="ARBA00022833"/>
    </source>
</evidence>
<comment type="function">
    <text evidence="8">Mitochondrial intermembrane chaperone that participates in the import and insertion of some multi-pass transmembrane proteins into the mitochondrial inner membrane. Also required for the transfer of beta-barrel precursors from the TOM complex to the sorting and assembly machinery (SAM complex) of the outer membrane. Acts as a chaperone-like protein that protects the hydrophobic precursors from aggregation and guide them through the mitochondrial intermembrane space.</text>
</comment>
<evidence type="ECO:0000259" key="9">
    <source>
        <dbReference type="Pfam" id="PF02953"/>
    </source>
</evidence>
<evidence type="ECO:0000313" key="10">
    <source>
        <dbReference type="Proteomes" id="UP000504615"/>
    </source>
</evidence>
<dbReference type="Pfam" id="PF02953">
    <property type="entry name" value="zf-Tim10_DDP"/>
    <property type="match status" value="1"/>
</dbReference>
<keyword evidence="8" id="KW-0143">Chaperone</keyword>
<dbReference type="InterPro" id="IPR004217">
    <property type="entry name" value="Tim10-like"/>
</dbReference>
<dbReference type="InterPro" id="IPR035427">
    <property type="entry name" value="Tim10-like_dom_sf"/>
</dbReference>
<keyword evidence="4 8" id="KW-0653">Protein transport</keyword>
<dbReference type="Gene3D" id="1.10.287.810">
    <property type="entry name" value="Mitochondrial import inner membrane translocase subunit tim13 like domains"/>
    <property type="match status" value="1"/>
</dbReference>
<reference evidence="11" key="1">
    <citation type="submission" date="2025-08" db="UniProtKB">
        <authorList>
            <consortium name="RefSeq"/>
        </authorList>
    </citation>
    <scope>IDENTIFICATION</scope>
</reference>
<dbReference type="GeneID" id="105425038"/>
<name>A0A8N1S473_9HYME</name>
<dbReference type="Proteomes" id="UP000504615">
    <property type="component" value="Unplaced"/>
</dbReference>
<evidence type="ECO:0000256" key="8">
    <source>
        <dbReference type="RuleBase" id="RU367043"/>
    </source>
</evidence>
<evidence type="ECO:0000256" key="7">
    <source>
        <dbReference type="ARBA" id="ARBA00023157"/>
    </source>
</evidence>
<keyword evidence="2" id="KW-0479">Metal-binding</keyword>
<keyword evidence="7 8" id="KW-1015">Disulfide bond</keyword>
<dbReference type="GO" id="GO:0015031">
    <property type="term" value="P:protein transport"/>
    <property type="evidence" value="ECO:0007669"/>
    <property type="project" value="UniProtKB-KW"/>
</dbReference>
<organism evidence="10 11">
    <name type="scientific">Pogonomyrmex barbatus</name>
    <name type="common">red harvester ant</name>
    <dbReference type="NCBI Taxonomy" id="144034"/>
    <lineage>
        <taxon>Eukaryota</taxon>
        <taxon>Metazoa</taxon>
        <taxon>Ecdysozoa</taxon>
        <taxon>Arthropoda</taxon>
        <taxon>Hexapoda</taxon>
        <taxon>Insecta</taxon>
        <taxon>Pterygota</taxon>
        <taxon>Neoptera</taxon>
        <taxon>Endopterygota</taxon>
        <taxon>Hymenoptera</taxon>
        <taxon>Apocrita</taxon>
        <taxon>Aculeata</taxon>
        <taxon>Formicoidea</taxon>
        <taxon>Formicidae</taxon>
        <taxon>Myrmicinae</taxon>
        <taxon>Pogonomyrmex</taxon>
    </lineage>
</organism>
<keyword evidence="5 8" id="KW-0811">Translocation</keyword>
<dbReference type="PANTHER" id="PTHR13172">
    <property type="entry name" value="MITOCHONDRIAL IMPORT INNER MEMBRANE TRANSLOCASE SUBUNIT TIM9B"/>
    <property type="match status" value="1"/>
</dbReference>
<evidence type="ECO:0000256" key="6">
    <source>
        <dbReference type="ARBA" id="ARBA00023128"/>
    </source>
</evidence>
<keyword evidence="6 8" id="KW-0496">Mitochondrion</keyword>
<comment type="similarity">
    <text evidence="8">Belongs to the small Tim family.</text>
</comment>
<keyword evidence="8" id="KW-0472">Membrane</keyword>
<comment type="domain">
    <text evidence="8">The twin CX3C motif contains 4 conserved Cys residues that form 2 disulfide bonds in the mitochondrial intermembrane space.</text>
</comment>
<keyword evidence="3" id="KW-0862">Zinc</keyword>
<dbReference type="AlphaFoldDB" id="A0A8N1S473"/>
<comment type="subcellular location">
    <subcellularLocation>
        <location evidence="8">Mitochondrion inner membrane</location>
        <topology evidence="8">Peripheral membrane protein</topology>
        <orientation evidence="8">Intermembrane side</orientation>
    </subcellularLocation>
</comment>
<keyword evidence="10" id="KW-1185">Reference proteome</keyword>
<evidence type="ECO:0000256" key="5">
    <source>
        <dbReference type="ARBA" id="ARBA00023010"/>
    </source>
</evidence>
<keyword evidence="8" id="KW-0999">Mitochondrion inner membrane</keyword>
<comment type="subunit">
    <text evidence="8">Heterohexamer.</text>
</comment>
<dbReference type="RefSeq" id="XP_025073531.1">
    <property type="nucleotide sequence ID" value="XM_025217746.1"/>
</dbReference>
<feature type="domain" description="Tim10-like" evidence="9">
    <location>
        <begin position="5"/>
        <end position="63"/>
    </location>
</feature>
<proteinExistence type="inferred from homology"/>
<evidence type="ECO:0000256" key="2">
    <source>
        <dbReference type="ARBA" id="ARBA00022723"/>
    </source>
</evidence>
<dbReference type="GO" id="GO:0046872">
    <property type="term" value="F:metal ion binding"/>
    <property type="evidence" value="ECO:0007669"/>
    <property type="project" value="UniProtKB-KW"/>
</dbReference>